<dbReference type="Proteomes" id="UP000768646">
    <property type="component" value="Unassembled WGS sequence"/>
</dbReference>
<gene>
    <name evidence="1" type="ORF">PORY_000332</name>
</gene>
<sequence>MPMVFHFSRNTPLFIKEWTPHNTLQYCLTIIFIIFLGIISKALSIYKSYWEYKQIALFKNLNNFDTCSCPASGPTTLRSQSDFKKQNRSIFPSFQYKNNLFRGFLQLLISIFSYLLMIVIMTMDIGYCIATLVGVFIGEFALSQYNRCYIEFSDSCS</sequence>
<name>A0ACB7CGX4_9ASCO</name>
<proteinExistence type="predicted"/>
<comment type="caution">
    <text evidence="1">The sequence shown here is derived from an EMBL/GenBank/DDBJ whole genome shotgun (WGS) entry which is preliminary data.</text>
</comment>
<dbReference type="EMBL" id="JABTEG010000001">
    <property type="protein sequence ID" value="KAG4306344.1"/>
    <property type="molecule type" value="Genomic_DNA"/>
</dbReference>
<protein>
    <submittedName>
        <fullName evidence="1">Uncharacterized protein</fullName>
    </submittedName>
</protein>
<evidence type="ECO:0000313" key="2">
    <source>
        <dbReference type="Proteomes" id="UP000768646"/>
    </source>
</evidence>
<organism evidence="1 2">
    <name type="scientific">Pneumocystis oryctolagi</name>
    <dbReference type="NCBI Taxonomy" id="42067"/>
    <lineage>
        <taxon>Eukaryota</taxon>
        <taxon>Fungi</taxon>
        <taxon>Dikarya</taxon>
        <taxon>Ascomycota</taxon>
        <taxon>Taphrinomycotina</taxon>
        <taxon>Pneumocystomycetes</taxon>
        <taxon>Pneumocystaceae</taxon>
        <taxon>Pneumocystis</taxon>
    </lineage>
</organism>
<keyword evidence="2" id="KW-1185">Reference proteome</keyword>
<evidence type="ECO:0000313" key="1">
    <source>
        <dbReference type="EMBL" id="KAG4306344.1"/>
    </source>
</evidence>
<accession>A0ACB7CGX4</accession>
<reference evidence="1 2" key="1">
    <citation type="journal article" date="2021" name="Commun. Biol.">
        <title>Genomic insights into the host specific adaptation of the Pneumocystis genus.</title>
        <authorList>
            <person name="Cisse O.H."/>
            <person name="Ma L."/>
            <person name="Dekker J.P."/>
            <person name="Khil P.P."/>
            <person name="Youn J.-H."/>
            <person name="Brenchley J.M."/>
            <person name="Blair R."/>
            <person name="Pahar B."/>
            <person name="Chabe M."/>
            <person name="Van Rompay K.K.A."/>
            <person name="Keesler R."/>
            <person name="Sukura A."/>
            <person name="Hirsch V."/>
            <person name="Kutty G."/>
            <person name="Liu Y."/>
            <person name="Peng L."/>
            <person name="Chen J."/>
            <person name="Song J."/>
            <person name="Weissenbacher-Lang C."/>
            <person name="Xu J."/>
            <person name="Upham N.S."/>
            <person name="Stajich J.E."/>
            <person name="Cuomo C.A."/>
            <person name="Cushion M.T."/>
            <person name="Kovacs J.A."/>
        </authorList>
    </citation>
    <scope>NUCLEOTIDE SEQUENCE [LARGE SCALE GENOMIC DNA]</scope>
    <source>
        <strain evidence="1 2">RABM</strain>
    </source>
</reference>